<dbReference type="Proteomes" id="UP000698242">
    <property type="component" value="Unassembled WGS sequence"/>
</dbReference>
<reference evidence="2" key="1">
    <citation type="submission" date="2013-03" db="EMBL/GenBank/DDBJ databases">
        <title>Genome Sequence of the Profundibacterium mesophilum strain KAUST100406-0324T from Red Sea, a novel genus in the family Rhodobacteraceae.</title>
        <authorList>
            <person name="Essack M."/>
            <person name="Alam I."/>
            <person name="Lafi F."/>
            <person name="Alawi W."/>
            <person name="Kamanu F."/>
            <person name="Al-Suwailem A."/>
            <person name="Lee O.O."/>
            <person name="Xu Y."/>
            <person name="Bajic V."/>
            <person name="Qian P.-Y."/>
            <person name="Archer J."/>
        </authorList>
    </citation>
    <scope>NUCLEOTIDE SEQUENCE</scope>
    <source>
        <strain evidence="2">KAUST100406-0324</strain>
    </source>
</reference>
<evidence type="ECO:0000313" key="3">
    <source>
        <dbReference type="Proteomes" id="UP000698242"/>
    </source>
</evidence>
<gene>
    <name evidence="2" type="ORF">PMES_01436</name>
</gene>
<evidence type="ECO:0000313" key="2">
    <source>
        <dbReference type="EMBL" id="KAF0676276.1"/>
    </source>
</evidence>
<comment type="caution">
    <text evidence="2">The sequence shown here is derived from an EMBL/GenBank/DDBJ whole genome shotgun (WGS) entry which is preliminary data.</text>
</comment>
<evidence type="ECO:0000256" key="1">
    <source>
        <dbReference type="SAM" id="MobiDB-lite"/>
    </source>
</evidence>
<name>A0A921TDF1_9RHOB</name>
<proteinExistence type="predicted"/>
<accession>A0A921TDF1</accession>
<feature type="region of interest" description="Disordered" evidence="1">
    <location>
        <begin position="43"/>
        <end position="63"/>
    </location>
</feature>
<organism evidence="2 3">
    <name type="scientific">Profundibacterium mesophilum KAUST100406-0324</name>
    <dbReference type="NCBI Taxonomy" id="1037889"/>
    <lineage>
        <taxon>Bacteria</taxon>
        <taxon>Pseudomonadati</taxon>
        <taxon>Pseudomonadota</taxon>
        <taxon>Alphaproteobacteria</taxon>
        <taxon>Rhodobacterales</taxon>
        <taxon>Roseobacteraceae</taxon>
        <taxon>Profundibacterium</taxon>
    </lineage>
</organism>
<dbReference type="EMBL" id="APKE01000015">
    <property type="protein sequence ID" value="KAF0676276.1"/>
    <property type="molecule type" value="Genomic_DNA"/>
</dbReference>
<keyword evidence="3" id="KW-1185">Reference proteome</keyword>
<protein>
    <submittedName>
        <fullName evidence="2">Uncharacterized protein</fullName>
    </submittedName>
</protein>
<dbReference type="AlphaFoldDB" id="A0A921TDF1"/>
<sequence>MLFKASAMNLARQNGEAGGHDIRAATGGSSDRVWDGGFGVHGTGSFRGSGSAGKVEGSGSFPA</sequence>